<feature type="chain" id="PRO_5026102126" evidence="1">
    <location>
        <begin position="25"/>
        <end position="72"/>
    </location>
</feature>
<gene>
    <name evidence="3" type="primary">BomT1</name>
</gene>
<dbReference type="Proteomes" id="UP000001819">
    <property type="component" value="Chromosome 3"/>
</dbReference>
<proteinExistence type="predicted"/>
<sequence>MKFMPLLVVSLLALLSLLVSGGDARSILKIPKITVRNGDIIVHGNCNGCTFRATKNTAQLSLKLRSKTTYRG</sequence>
<dbReference type="RefSeq" id="XP_015040208.2">
    <property type="nucleotide sequence ID" value="XM_015184722.2"/>
</dbReference>
<keyword evidence="1" id="KW-0732">Signal</keyword>
<feature type="signal peptide" evidence="1">
    <location>
        <begin position="1"/>
        <end position="24"/>
    </location>
</feature>
<keyword evidence="2" id="KW-1185">Reference proteome</keyword>
<dbReference type="KEGG" id="dpo:26532301"/>
<organism evidence="2 3">
    <name type="scientific">Drosophila pseudoobscura pseudoobscura</name>
    <name type="common">Fruit fly</name>
    <dbReference type="NCBI Taxonomy" id="46245"/>
    <lineage>
        <taxon>Eukaryota</taxon>
        <taxon>Metazoa</taxon>
        <taxon>Ecdysozoa</taxon>
        <taxon>Arthropoda</taxon>
        <taxon>Hexapoda</taxon>
        <taxon>Insecta</taxon>
        <taxon>Pterygota</taxon>
        <taxon>Neoptera</taxon>
        <taxon>Endopterygota</taxon>
        <taxon>Diptera</taxon>
        <taxon>Brachycera</taxon>
        <taxon>Muscomorpha</taxon>
        <taxon>Ephydroidea</taxon>
        <taxon>Drosophilidae</taxon>
        <taxon>Drosophila</taxon>
        <taxon>Sophophora</taxon>
    </lineage>
</organism>
<dbReference type="AlphaFoldDB" id="A0A6I8VFG3"/>
<evidence type="ECO:0000313" key="2">
    <source>
        <dbReference type="Proteomes" id="UP000001819"/>
    </source>
</evidence>
<dbReference type="InParanoid" id="A0A6I8VFG3"/>
<protein>
    <submittedName>
        <fullName evidence="3">Uncharacterized protein BomT1</fullName>
    </submittedName>
</protein>
<evidence type="ECO:0000313" key="3">
    <source>
        <dbReference type="RefSeq" id="XP_015040208.2"/>
    </source>
</evidence>
<reference evidence="3" key="2">
    <citation type="submission" date="2025-08" db="UniProtKB">
        <authorList>
            <consortium name="RefSeq"/>
        </authorList>
    </citation>
    <scope>IDENTIFICATION</scope>
    <source>
        <strain evidence="3">MV-25-SWS-2005</strain>
        <tissue evidence="3">Whole body</tissue>
    </source>
</reference>
<accession>A0A6I8VFG3</accession>
<name>A0A6I8VFG3_DROPS</name>
<reference evidence="2" key="1">
    <citation type="submission" date="2024-06" db="UniProtKB">
        <authorList>
            <consortium name="RefSeq"/>
        </authorList>
    </citation>
    <scope>NUCLEOTIDE SEQUENCE [LARGE SCALE GENOMIC DNA]</scope>
    <source>
        <strain evidence="2">MV2-25</strain>
    </source>
</reference>
<evidence type="ECO:0000256" key="1">
    <source>
        <dbReference type="SAM" id="SignalP"/>
    </source>
</evidence>